<protein>
    <recommendedName>
        <fullName evidence="10">Purine nucleoside phosphorylase</fullName>
    </recommendedName>
</protein>
<keyword evidence="12" id="KW-1185">Reference proteome</keyword>
<dbReference type="Pfam" id="PF02578">
    <property type="entry name" value="Cu-oxidase_4"/>
    <property type="match status" value="1"/>
</dbReference>
<comment type="caution">
    <text evidence="11">The sequence shown here is derived from an EMBL/GenBank/DDBJ whole genome shotgun (WGS) entry which is preliminary data.</text>
</comment>
<dbReference type="CDD" id="cd16833">
    <property type="entry name" value="YfiH"/>
    <property type="match status" value="1"/>
</dbReference>
<dbReference type="SUPFAM" id="SSF64438">
    <property type="entry name" value="CNF1/YfiH-like putative cysteine hydrolases"/>
    <property type="match status" value="1"/>
</dbReference>
<evidence type="ECO:0000313" key="12">
    <source>
        <dbReference type="Proteomes" id="UP000811282"/>
    </source>
</evidence>
<keyword evidence="3" id="KW-0808">Transferase</keyword>
<gene>
    <name evidence="11" type="primary">pgeF</name>
    <name evidence="11" type="ORF">JZM24_04730</name>
</gene>
<accession>A0ABS5Y9G5</accession>
<evidence type="ECO:0000256" key="5">
    <source>
        <dbReference type="ARBA" id="ARBA00022801"/>
    </source>
</evidence>
<dbReference type="NCBIfam" id="TIGR00726">
    <property type="entry name" value="peptidoglycan editing factor PgeF"/>
    <property type="match status" value="1"/>
</dbReference>
<evidence type="ECO:0000256" key="9">
    <source>
        <dbReference type="ARBA" id="ARBA00049893"/>
    </source>
</evidence>
<dbReference type="InterPro" id="IPR011324">
    <property type="entry name" value="Cytotoxic_necrot_fac-like_cat"/>
</dbReference>
<comment type="catalytic activity">
    <reaction evidence="1">
        <text>inosine + phosphate = alpha-D-ribose 1-phosphate + hypoxanthine</text>
        <dbReference type="Rhea" id="RHEA:27646"/>
        <dbReference type="ChEBI" id="CHEBI:17368"/>
        <dbReference type="ChEBI" id="CHEBI:17596"/>
        <dbReference type="ChEBI" id="CHEBI:43474"/>
        <dbReference type="ChEBI" id="CHEBI:57720"/>
        <dbReference type="EC" id="2.4.2.1"/>
    </reaction>
    <physiologicalReaction direction="left-to-right" evidence="1">
        <dbReference type="Rhea" id="RHEA:27647"/>
    </physiologicalReaction>
</comment>
<evidence type="ECO:0000256" key="10">
    <source>
        <dbReference type="RuleBase" id="RU361274"/>
    </source>
</evidence>
<evidence type="ECO:0000256" key="6">
    <source>
        <dbReference type="ARBA" id="ARBA00022833"/>
    </source>
</evidence>
<dbReference type="GO" id="GO:0016491">
    <property type="term" value="F:oxidoreductase activity"/>
    <property type="evidence" value="ECO:0007669"/>
    <property type="project" value="UniProtKB-KW"/>
</dbReference>
<keyword evidence="11" id="KW-0560">Oxidoreductase</keyword>
<keyword evidence="6" id="KW-0862">Zinc</keyword>
<dbReference type="Proteomes" id="UP000811282">
    <property type="component" value="Unassembled WGS sequence"/>
</dbReference>
<sequence>MSRLILPDWPAPARVRACSTTREAGVSRAPWHSLNLGDHVGDDPEAVAENRRRQAALADLPAAPRWLTQVHGMDVITLNGAPPPSLRGDAVYTRTPGEVCAVMTADCLPVLFCDRAGREVAAAHAGWRGLCAGVLEQTLAAFQAPRADILAWLGPAIGPKAFEVGAEVKNAFARHDPAAAAAFIPRGEKYLADLYQLARLRLRTAGIRAIYGGKHCTVQENDTFFSYRREGVTGRMATLVWLI</sequence>
<evidence type="ECO:0000256" key="2">
    <source>
        <dbReference type="ARBA" id="ARBA00007353"/>
    </source>
</evidence>
<reference evidence="11 12" key="1">
    <citation type="journal article" date="2021" name="Genome Biol. Evol.">
        <title>The evolution of interdependence in a four-way mealybug symbiosis.</title>
        <authorList>
            <person name="Garber A.I."/>
            <person name="Kupper M."/>
            <person name="Laetsch D.R."/>
            <person name="Weldon S.R."/>
            <person name="Ladinsky M.S."/>
            <person name="Bjorkman P.J."/>
            <person name="McCutcheon J.P."/>
        </authorList>
    </citation>
    <scope>NUCLEOTIDE SEQUENCE [LARGE SCALE GENOMIC DNA]</scope>
    <source>
        <strain evidence="11">SOD</strain>
    </source>
</reference>
<keyword evidence="5" id="KW-0378">Hydrolase</keyword>
<dbReference type="InterPro" id="IPR038371">
    <property type="entry name" value="Cu_polyphenol_OxRdtase_sf"/>
</dbReference>
<dbReference type="InterPro" id="IPR003730">
    <property type="entry name" value="Cu_polyphenol_OxRdtase"/>
</dbReference>
<dbReference type="NCBIfam" id="NF007998">
    <property type="entry name" value="PRK10723.1"/>
    <property type="match status" value="1"/>
</dbReference>
<evidence type="ECO:0000256" key="7">
    <source>
        <dbReference type="ARBA" id="ARBA00047989"/>
    </source>
</evidence>
<dbReference type="PANTHER" id="PTHR30616:SF2">
    <property type="entry name" value="PURINE NUCLEOSIDE PHOSPHORYLASE LACC1"/>
    <property type="match status" value="1"/>
</dbReference>
<comment type="catalytic activity">
    <reaction evidence="9">
        <text>S-methyl-5'-thioadenosine + phosphate = 5-(methylsulfanyl)-alpha-D-ribose 1-phosphate + adenine</text>
        <dbReference type="Rhea" id="RHEA:11852"/>
        <dbReference type="ChEBI" id="CHEBI:16708"/>
        <dbReference type="ChEBI" id="CHEBI:17509"/>
        <dbReference type="ChEBI" id="CHEBI:43474"/>
        <dbReference type="ChEBI" id="CHEBI:58533"/>
        <dbReference type="EC" id="2.4.2.28"/>
    </reaction>
    <physiologicalReaction direction="left-to-right" evidence="9">
        <dbReference type="Rhea" id="RHEA:11853"/>
    </physiologicalReaction>
</comment>
<comment type="catalytic activity">
    <reaction evidence="7">
        <text>adenosine + H2O + H(+) = inosine + NH4(+)</text>
        <dbReference type="Rhea" id="RHEA:24408"/>
        <dbReference type="ChEBI" id="CHEBI:15377"/>
        <dbReference type="ChEBI" id="CHEBI:15378"/>
        <dbReference type="ChEBI" id="CHEBI:16335"/>
        <dbReference type="ChEBI" id="CHEBI:17596"/>
        <dbReference type="ChEBI" id="CHEBI:28938"/>
        <dbReference type="EC" id="3.5.4.4"/>
    </reaction>
    <physiologicalReaction direction="left-to-right" evidence="7">
        <dbReference type="Rhea" id="RHEA:24409"/>
    </physiologicalReaction>
</comment>
<evidence type="ECO:0000256" key="1">
    <source>
        <dbReference type="ARBA" id="ARBA00000553"/>
    </source>
</evidence>
<evidence type="ECO:0000313" key="11">
    <source>
        <dbReference type="EMBL" id="MBT9431629.1"/>
    </source>
</evidence>
<comment type="similarity">
    <text evidence="2 10">Belongs to the purine nucleoside phosphorylase YfiH/LACC1 family.</text>
</comment>
<dbReference type="PANTHER" id="PTHR30616">
    <property type="entry name" value="UNCHARACTERIZED PROTEIN YFIH"/>
    <property type="match status" value="1"/>
</dbReference>
<dbReference type="RefSeq" id="WP_215668791.1">
    <property type="nucleotide sequence ID" value="NZ_JAFJYC010000001.1"/>
</dbReference>
<evidence type="ECO:0000256" key="3">
    <source>
        <dbReference type="ARBA" id="ARBA00022679"/>
    </source>
</evidence>
<evidence type="ECO:0000256" key="8">
    <source>
        <dbReference type="ARBA" id="ARBA00048968"/>
    </source>
</evidence>
<name>A0ABS5Y9G5_9GAMM</name>
<evidence type="ECO:0000256" key="4">
    <source>
        <dbReference type="ARBA" id="ARBA00022723"/>
    </source>
</evidence>
<dbReference type="EMBL" id="JAFJYC010000001">
    <property type="protein sequence ID" value="MBT9431629.1"/>
    <property type="molecule type" value="Genomic_DNA"/>
</dbReference>
<keyword evidence="4" id="KW-0479">Metal-binding</keyword>
<organism evidence="11 12">
    <name type="scientific">Candidatus Sodalis endolongispinus</name>
    <dbReference type="NCBI Taxonomy" id="2812662"/>
    <lineage>
        <taxon>Bacteria</taxon>
        <taxon>Pseudomonadati</taxon>
        <taxon>Pseudomonadota</taxon>
        <taxon>Gammaproteobacteria</taxon>
        <taxon>Enterobacterales</taxon>
        <taxon>Bruguierivoracaceae</taxon>
        <taxon>Sodalis</taxon>
    </lineage>
</organism>
<comment type="catalytic activity">
    <reaction evidence="8">
        <text>adenosine + phosphate = alpha-D-ribose 1-phosphate + adenine</text>
        <dbReference type="Rhea" id="RHEA:27642"/>
        <dbReference type="ChEBI" id="CHEBI:16335"/>
        <dbReference type="ChEBI" id="CHEBI:16708"/>
        <dbReference type="ChEBI" id="CHEBI:43474"/>
        <dbReference type="ChEBI" id="CHEBI:57720"/>
        <dbReference type="EC" id="2.4.2.1"/>
    </reaction>
    <physiologicalReaction direction="left-to-right" evidence="8">
        <dbReference type="Rhea" id="RHEA:27643"/>
    </physiologicalReaction>
</comment>
<proteinExistence type="inferred from homology"/>
<dbReference type="Gene3D" id="3.60.140.10">
    <property type="entry name" value="CNF1/YfiH-like putative cysteine hydrolases"/>
    <property type="match status" value="1"/>
</dbReference>